<dbReference type="AlphaFoldDB" id="A0A1L7XTB5"/>
<evidence type="ECO:0000313" key="3">
    <source>
        <dbReference type="Proteomes" id="UP000184330"/>
    </source>
</evidence>
<feature type="region of interest" description="Disordered" evidence="1">
    <location>
        <begin position="1"/>
        <end position="36"/>
    </location>
</feature>
<feature type="compositionally biased region" description="Polar residues" evidence="1">
    <location>
        <begin position="18"/>
        <end position="27"/>
    </location>
</feature>
<organism evidence="2 3">
    <name type="scientific">Phialocephala subalpina</name>
    <dbReference type="NCBI Taxonomy" id="576137"/>
    <lineage>
        <taxon>Eukaryota</taxon>
        <taxon>Fungi</taxon>
        <taxon>Dikarya</taxon>
        <taxon>Ascomycota</taxon>
        <taxon>Pezizomycotina</taxon>
        <taxon>Leotiomycetes</taxon>
        <taxon>Helotiales</taxon>
        <taxon>Mollisiaceae</taxon>
        <taxon>Phialocephala</taxon>
        <taxon>Phialocephala fortinii species complex</taxon>
    </lineage>
</organism>
<name>A0A1L7XTB5_9HELO</name>
<reference evidence="2 3" key="1">
    <citation type="submission" date="2016-03" db="EMBL/GenBank/DDBJ databases">
        <authorList>
            <person name="Ploux O."/>
        </authorList>
    </citation>
    <scope>NUCLEOTIDE SEQUENCE [LARGE SCALE GENOMIC DNA]</scope>
    <source>
        <strain evidence="2 3">UAMH 11012</strain>
    </source>
</reference>
<keyword evidence="3" id="KW-1185">Reference proteome</keyword>
<dbReference type="Proteomes" id="UP000184330">
    <property type="component" value="Unassembled WGS sequence"/>
</dbReference>
<sequence length="299" mass="33030">MAETLKHEGLSKTREMENNTFANNGESSGLPAYEDFSSPAYDAVERPEVQPELNPPSEYSIFPRDIFFYHTEYISLAIGPPYEANKPQPPPIFHASIHMDKRLSNKSEIPPVRLHYGPDDTYPVIGDVRFRTSPSSDITLYPCALGSSSSASITETHIELLNNTAMIADVHFFYQNITNSSGSIIRKNFEWRHSGGPEAKALATDNVGGEDYSQVKTGLKLMDVATGEVLAVYCGGRHNRNLNPKRLGGKLRFLASEEKRGEGFRLVVVLSILCIVERRRRQAALRTASAGGGPPCIIC</sequence>
<accession>A0A1L7XTB5</accession>
<protein>
    <submittedName>
        <fullName evidence="2">Uncharacterized protein</fullName>
    </submittedName>
</protein>
<feature type="compositionally biased region" description="Basic and acidic residues" evidence="1">
    <location>
        <begin position="1"/>
        <end position="17"/>
    </location>
</feature>
<gene>
    <name evidence="2" type="ORF">PAC_18179</name>
</gene>
<dbReference type="OrthoDB" id="3431997at2759"/>
<dbReference type="EMBL" id="FJOG01000053">
    <property type="protein sequence ID" value="CZR68280.1"/>
    <property type="molecule type" value="Genomic_DNA"/>
</dbReference>
<proteinExistence type="predicted"/>
<evidence type="ECO:0000256" key="1">
    <source>
        <dbReference type="SAM" id="MobiDB-lite"/>
    </source>
</evidence>
<evidence type="ECO:0000313" key="2">
    <source>
        <dbReference type="EMBL" id="CZR68280.1"/>
    </source>
</evidence>